<dbReference type="Gene3D" id="3.40.1800.20">
    <property type="match status" value="1"/>
</dbReference>
<dbReference type="PROSITE" id="PS50157">
    <property type="entry name" value="ZINC_FINGER_C2H2_2"/>
    <property type="match status" value="6"/>
</dbReference>
<comment type="caution">
    <text evidence="9">The sequence shown here is derived from an EMBL/GenBank/DDBJ whole genome shotgun (WGS) entry which is preliminary data.</text>
</comment>
<accession>A0ABD0TET1</accession>
<dbReference type="PROSITE" id="PS00028">
    <property type="entry name" value="ZINC_FINGER_C2H2_1"/>
    <property type="match status" value="5"/>
</dbReference>
<evidence type="ECO:0000259" key="8">
    <source>
        <dbReference type="PROSITE" id="PS51915"/>
    </source>
</evidence>
<keyword evidence="1 6" id="KW-0479">Metal-binding</keyword>
<feature type="domain" description="C2H2-type" evidence="7">
    <location>
        <begin position="226"/>
        <end position="254"/>
    </location>
</feature>
<organism evidence="9 10">
    <name type="scientific">Loxostege sticticalis</name>
    <name type="common">Beet webworm moth</name>
    <dbReference type="NCBI Taxonomy" id="481309"/>
    <lineage>
        <taxon>Eukaryota</taxon>
        <taxon>Metazoa</taxon>
        <taxon>Ecdysozoa</taxon>
        <taxon>Arthropoda</taxon>
        <taxon>Hexapoda</taxon>
        <taxon>Insecta</taxon>
        <taxon>Pterygota</taxon>
        <taxon>Neoptera</taxon>
        <taxon>Endopterygota</taxon>
        <taxon>Lepidoptera</taxon>
        <taxon>Glossata</taxon>
        <taxon>Ditrysia</taxon>
        <taxon>Pyraloidea</taxon>
        <taxon>Crambidae</taxon>
        <taxon>Pyraustinae</taxon>
        <taxon>Loxostege</taxon>
    </lineage>
</organism>
<feature type="binding site" evidence="6">
    <location>
        <position position="99"/>
    </location>
    <ligand>
        <name>Zn(2+)</name>
        <dbReference type="ChEBI" id="CHEBI:29105"/>
    </ligand>
</feature>
<evidence type="ECO:0000313" key="9">
    <source>
        <dbReference type="EMBL" id="KAL0841582.1"/>
    </source>
</evidence>
<name>A0ABD0TET1_LOXSC</name>
<feature type="binding site" evidence="6">
    <location>
        <position position="57"/>
    </location>
    <ligand>
        <name>Zn(2+)</name>
        <dbReference type="ChEBI" id="CHEBI:29105"/>
    </ligand>
</feature>
<dbReference type="SMART" id="SM00355">
    <property type="entry name" value="ZnF_C2H2"/>
    <property type="match status" value="6"/>
</dbReference>
<feature type="domain" description="ZAD" evidence="8">
    <location>
        <begin position="52"/>
        <end position="123"/>
    </location>
</feature>
<feature type="binding site" evidence="6">
    <location>
        <position position="54"/>
    </location>
    <ligand>
        <name>Zn(2+)</name>
        <dbReference type="ChEBI" id="CHEBI:29105"/>
    </ligand>
</feature>
<keyword evidence="3 5" id="KW-0863">Zinc-finger</keyword>
<feature type="domain" description="C2H2-type" evidence="7">
    <location>
        <begin position="311"/>
        <end position="339"/>
    </location>
</feature>
<reference evidence="9 10" key="1">
    <citation type="submission" date="2024-06" db="EMBL/GenBank/DDBJ databases">
        <title>A chromosome-level genome assembly of beet webworm, Loxostege sticticalis.</title>
        <authorList>
            <person name="Zhang Y."/>
        </authorList>
    </citation>
    <scope>NUCLEOTIDE SEQUENCE [LARGE SCALE GENOMIC DNA]</scope>
    <source>
        <strain evidence="9">AQ028</strain>
        <tissue evidence="9">Male pupae</tissue>
    </source>
</reference>
<dbReference type="SUPFAM" id="SSF57716">
    <property type="entry name" value="Glucocorticoid receptor-like (DNA-binding domain)"/>
    <property type="match status" value="1"/>
</dbReference>
<proteinExistence type="predicted"/>
<evidence type="ECO:0000256" key="4">
    <source>
        <dbReference type="ARBA" id="ARBA00022833"/>
    </source>
</evidence>
<dbReference type="Gene3D" id="3.30.160.60">
    <property type="entry name" value="Classic Zinc Finger"/>
    <property type="match status" value="3"/>
</dbReference>
<dbReference type="InterPro" id="IPR036236">
    <property type="entry name" value="Znf_C2H2_sf"/>
</dbReference>
<evidence type="ECO:0000256" key="1">
    <source>
        <dbReference type="ARBA" id="ARBA00022723"/>
    </source>
</evidence>
<evidence type="ECO:0000313" key="10">
    <source>
        <dbReference type="Proteomes" id="UP001549921"/>
    </source>
</evidence>
<dbReference type="PANTHER" id="PTHR24379">
    <property type="entry name" value="KRAB AND ZINC FINGER DOMAIN-CONTAINING"/>
    <property type="match status" value="1"/>
</dbReference>
<feature type="domain" description="C2H2-type" evidence="7">
    <location>
        <begin position="198"/>
        <end position="225"/>
    </location>
</feature>
<evidence type="ECO:0000259" key="7">
    <source>
        <dbReference type="PROSITE" id="PS50157"/>
    </source>
</evidence>
<protein>
    <submittedName>
        <fullName evidence="9">Uncharacterized protein</fullName>
    </submittedName>
</protein>
<keyword evidence="4 6" id="KW-0862">Zinc</keyword>
<dbReference type="Pfam" id="PF07776">
    <property type="entry name" value="zf-AD"/>
    <property type="match status" value="1"/>
</dbReference>
<keyword evidence="2" id="KW-0677">Repeat</keyword>
<feature type="domain" description="C2H2-type" evidence="7">
    <location>
        <begin position="282"/>
        <end position="310"/>
    </location>
</feature>
<dbReference type="GO" id="GO:0008270">
    <property type="term" value="F:zinc ion binding"/>
    <property type="evidence" value="ECO:0007669"/>
    <property type="project" value="UniProtKB-UniRule"/>
</dbReference>
<gene>
    <name evidence="9" type="ORF">ABMA28_015241</name>
</gene>
<evidence type="ECO:0000256" key="2">
    <source>
        <dbReference type="ARBA" id="ARBA00022737"/>
    </source>
</evidence>
<dbReference type="EMBL" id="JBEDNZ010000006">
    <property type="protein sequence ID" value="KAL0841582.1"/>
    <property type="molecule type" value="Genomic_DNA"/>
</dbReference>
<sequence length="356" mass="41370">MTSSILAQKLMTTKLGKCEFEKVKWMRYCNASKKNRVAQKLKKILEEQILNKTCRICLSAGGENIFDYKEFDLADSIRNILGVQVFEGDGKPQHICNSCKDTVVKAAELRQSTEVIQWRLQQELEMIDESTSEWEPEQSKIHGGYFVETKAKILREWICSKCSKVFQKRELFEEHEKLGHSRGAFLKRRTCGQRDRSYVCETCGIELKTKTRLRKHRWIHSSDRPFSCPRCPFRSRTKLELNQHIRHGHAPARPKSCPYCPAVFRSASNLSSHKKMHFPPAFHCRECQRGFKFKQALENHVATQHSDAKPFSCATCGETFPIRKTLRTHEMKVHNRPKMRSGTIPGYKHLLDEPQT</sequence>
<dbReference type="GO" id="GO:0006355">
    <property type="term" value="P:regulation of DNA-templated transcription"/>
    <property type="evidence" value="ECO:0007669"/>
    <property type="project" value="UniProtKB-ARBA"/>
</dbReference>
<dbReference type="InterPro" id="IPR012934">
    <property type="entry name" value="Znf_AD"/>
</dbReference>
<dbReference type="PROSITE" id="PS51915">
    <property type="entry name" value="ZAD"/>
    <property type="match status" value="1"/>
</dbReference>
<evidence type="ECO:0000256" key="3">
    <source>
        <dbReference type="ARBA" id="ARBA00022771"/>
    </source>
</evidence>
<evidence type="ECO:0000256" key="5">
    <source>
        <dbReference type="PROSITE-ProRule" id="PRU00042"/>
    </source>
</evidence>
<feature type="binding site" evidence="6">
    <location>
        <position position="96"/>
    </location>
    <ligand>
        <name>Zn(2+)</name>
        <dbReference type="ChEBI" id="CHEBI:29105"/>
    </ligand>
</feature>
<dbReference type="SUPFAM" id="SSF57667">
    <property type="entry name" value="beta-beta-alpha zinc fingers"/>
    <property type="match status" value="2"/>
</dbReference>
<dbReference type="Pfam" id="PF00096">
    <property type="entry name" value="zf-C2H2"/>
    <property type="match status" value="1"/>
</dbReference>
<dbReference type="SMART" id="SM00868">
    <property type="entry name" value="zf-AD"/>
    <property type="match status" value="1"/>
</dbReference>
<dbReference type="InterPro" id="IPR013087">
    <property type="entry name" value="Znf_C2H2_type"/>
</dbReference>
<dbReference type="PANTHER" id="PTHR24379:SF127">
    <property type="entry name" value="BLOODY FINGERS-RELATED"/>
    <property type="match status" value="1"/>
</dbReference>
<feature type="domain" description="C2H2-type" evidence="7">
    <location>
        <begin position="157"/>
        <end position="181"/>
    </location>
</feature>
<dbReference type="AlphaFoldDB" id="A0ABD0TET1"/>
<evidence type="ECO:0000256" key="6">
    <source>
        <dbReference type="PROSITE-ProRule" id="PRU01263"/>
    </source>
</evidence>
<dbReference type="Proteomes" id="UP001549921">
    <property type="component" value="Unassembled WGS sequence"/>
</dbReference>
<feature type="domain" description="C2H2-type" evidence="7">
    <location>
        <begin position="255"/>
        <end position="277"/>
    </location>
</feature>